<protein>
    <submittedName>
        <fullName evidence="1">Uncharacterized protein</fullName>
    </submittedName>
</protein>
<evidence type="ECO:0000313" key="1">
    <source>
        <dbReference type="EMBL" id="CAB9518678.1"/>
    </source>
</evidence>
<proteinExistence type="predicted"/>
<dbReference type="AlphaFoldDB" id="A0A9N8HKL7"/>
<dbReference type="Proteomes" id="UP001153069">
    <property type="component" value="Unassembled WGS sequence"/>
</dbReference>
<accession>A0A9N8HKL7</accession>
<sequence length="188" mass="20870">MASTTDKVATDKVATDKVATEEIVEFISGDILSEDGREDFVQLEAQMRKGMEHGNGVTDNDVADGGVDEEQEQEQAVAVAVARGNDDMQIDDLDDESDGQEGDLRIEYAKAKGLFKLTKKTNSRRINVKNPAAVWEVMYLIEIRKKTDWSEVERLDPQAKKKLWDAETAKKPCVACLVCFKLSVVTVS</sequence>
<dbReference type="EMBL" id="CAICTM010000951">
    <property type="protein sequence ID" value="CAB9518678.1"/>
    <property type="molecule type" value="Genomic_DNA"/>
</dbReference>
<gene>
    <name evidence="1" type="ORF">SEMRO_953_G224240.1</name>
</gene>
<evidence type="ECO:0000313" key="2">
    <source>
        <dbReference type="Proteomes" id="UP001153069"/>
    </source>
</evidence>
<organism evidence="1 2">
    <name type="scientific">Seminavis robusta</name>
    <dbReference type="NCBI Taxonomy" id="568900"/>
    <lineage>
        <taxon>Eukaryota</taxon>
        <taxon>Sar</taxon>
        <taxon>Stramenopiles</taxon>
        <taxon>Ochrophyta</taxon>
        <taxon>Bacillariophyta</taxon>
        <taxon>Bacillariophyceae</taxon>
        <taxon>Bacillariophycidae</taxon>
        <taxon>Naviculales</taxon>
        <taxon>Naviculaceae</taxon>
        <taxon>Seminavis</taxon>
    </lineage>
</organism>
<keyword evidence="2" id="KW-1185">Reference proteome</keyword>
<reference evidence="1" key="1">
    <citation type="submission" date="2020-06" db="EMBL/GenBank/DDBJ databases">
        <authorList>
            <consortium name="Plant Systems Biology data submission"/>
        </authorList>
    </citation>
    <scope>NUCLEOTIDE SEQUENCE</scope>
    <source>
        <strain evidence="1">D6</strain>
    </source>
</reference>
<comment type="caution">
    <text evidence="1">The sequence shown here is derived from an EMBL/GenBank/DDBJ whole genome shotgun (WGS) entry which is preliminary data.</text>
</comment>
<name>A0A9N8HKL7_9STRA</name>